<evidence type="ECO:0000256" key="11">
    <source>
        <dbReference type="RuleBase" id="RU004227"/>
    </source>
</evidence>
<accession>A0A7C3UQ40</accession>
<reference evidence="14" key="1">
    <citation type="journal article" date="2020" name="mSystems">
        <title>Genome- and Community-Level Interaction Insights into Carbon Utilization and Element Cycling Functions of Hydrothermarchaeota in Hydrothermal Sediment.</title>
        <authorList>
            <person name="Zhou Z."/>
            <person name="Liu Y."/>
            <person name="Xu W."/>
            <person name="Pan J."/>
            <person name="Luo Z.H."/>
            <person name="Li M."/>
        </authorList>
    </citation>
    <scope>NUCLEOTIDE SEQUENCE [LARGE SCALE GENOMIC DNA]</scope>
    <source>
        <strain evidence="14">SpSt-906</strain>
    </source>
</reference>
<comment type="domain">
    <text evidence="8">Domain I is involved in oligomerization and binding regulators, domain II is flexibile and of varying length in different bacteria, domain III forms the AAA+ region, while domain IV binds dsDNA.</text>
</comment>
<comment type="caution">
    <text evidence="8">Lacks conserved residue(s) required for the propagation of feature annotation.</text>
</comment>
<dbReference type="AlphaFoldDB" id="A0A7C3UQ40"/>
<proteinExistence type="inferred from homology"/>
<dbReference type="Gene3D" id="3.30.300.180">
    <property type="match status" value="1"/>
</dbReference>
<dbReference type="PANTHER" id="PTHR30050:SF2">
    <property type="entry name" value="CHROMOSOMAL REPLICATION INITIATOR PROTEIN DNAA"/>
    <property type="match status" value="1"/>
</dbReference>
<sequence>MESKKELWEKAVEFIKARISEDAYNTWFAPISPKEIFEGKAILEVPNLFFAEWLEEYYSPLIKEAFKFIGFNDLEINYKPKDDGISLLEKNTLPFPVKESSPTTRRTDQLNPRYTFENFVVGESNRFACAAARRVAEDLGSFNPLFIYGGVGLGKTHLLHAIGNFRRNKFPEEAIYLTSCENFFLDFIQSLQEGKTLLFKTKYRQVSLLLLDDIHYLIGKERLQEEIFHTFNHLQNLGKQIVFTSDRPPREIPTLEERLASRLGSGLVCDIGPPDLETRIAILKKKAEQENCSFSPEIYYLIAERIKTNIRDLESALIRLIAYRSIIGDNITIKTAQEVLAGLLPPKEECRGDDIIQEIINEFSISKKELFSNVRTKRVALARQVAMYLFRRILCLSLKEIGSIFGGKDHTTVIHACEKIEKMAKESPEIAEKIERIIARIKSR</sequence>
<dbReference type="SUPFAM" id="SSF48295">
    <property type="entry name" value="TrpR-like"/>
    <property type="match status" value="1"/>
</dbReference>
<dbReference type="Gene3D" id="1.10.1750.10">
    <property type="match status" value="1"/>
</dbReference>
<dbReference type="Gene3D" id="1.10.8.60">
    <property type="match status" value="1"/>
</dbReference>
<evidence type="ECO:0000256" key="1">
    <source>
        <dbReference type="ARBA" id="ARBA00006583"/>
    </source>
</evidence>
<dbReference type="GO" id="GO:0006275">
    <property type="term" value="P:regulation of DNA replication"/>
    <property type="evidence" value="ECO:0007669"/>
    <property type="project" value="UniProtKB-UniRule"/>
</dbReference>
<dbReference type="GO" id="GO:0005886">
    <property type="term" value="C:plasma membrane"/>
    <property type="evidence" value="ECO:0007669"/>
    <property type="project" value="TreeGrafter"/>
</dbReference>
<feature type="binding site" evidence="8">
    <location>
        <position position="152"/>
    </location>
    <ligand>
        <name>ATP</name>
        <dbReference type="ChEBI" id="CHEBI:30616"/>
    </ligand>
</feature>
<feature type="binding site" evidence="8">
    <location>
        <position position="156"/>
    </location>
    <ligand>
        <name>ATP</name>
        <dbReference type="ChEBI" id="CHEBI:30616"/>
    </ligand>
</feature>
<dbReference type="InterPro" id="IPR001957">
    <property type="entry name" value="Chromosome_initiator_DnaA"/>
</dbReference>
<dbReference type="CDD" id="cd00009">
    <property type="entry name" value="AAA"/>
    <property type="match status" value="1"/>
</dbReference>
<evidence type="ECO:0000256" key="4">
    <source>
        <dbReference type="ARBA" id="ARBA00022741"/>
    </source>
</evidence>
<dbReference type="NCBIfam" id="TIGR00362">
    <property type="entry name" value="DnaA"/>
    <property type="match status" value="1"/>
</dbReference>
<dbReference type="PROSITE" id="PS01008">
    <property type="entry name" value="DNAA"/>
    <property type="match status" value="1"/>
</dbReference>
<dbReference type="InterPro" id="IPR027417">
    <property type="entry name" value="P-loop_NTPase"/>
</dbReference>
<evidence type="ECO:0000256" key="9">
    <source>
        <dbReference type="NCBIfam" id="TIGR00362"/>
    </source>
</evidence>
<dbReference type="Gene3D" id="3.40.50.300">
    <property type="entry name" value="P-loop containing nucleotide triphosphate hydrolases"/>
    <property type="match status" value="1"/>
</dbReference>
<dbReference type="GO" id="GO:0005737">
    <property type="term" value="C:cytoplasm"/>
    <property type="evidence" value="ECO:0007669"/>
    <property type="project" value="UniProtKB-SubCell"/>
</dbReference>
<dbReference type="SUPFAM" id="SSF52540">
    <property type="entry name" value="P-loop containing nucleoside triphosphate hydrolases"/>
    <property type="match status" value="1"/>
</dbReference>
<dbReference type="Pfam" id="PF11638">
    <property type="entry name" value="DnaA_N"/>
    <property type="match status" value="1"/>
</dbReference>
<dbReference type="Pfam" id="PF08299">
    <property type="entry name" value="Bac_DnaA_C"/>
    <property type="match status" value="1"/>
</dbReference>
<dbReference type="GO" id="GO:0005524">
    <property type="term" value="F:ATP binding"/>
    <property type="evidence" value="ECO:0007669"/>
    <property type="project" value="UniProtKB-UniRule"/>
</dbReference>
<dbReference type="InterPro" id="IPR018312">
    <property type="entry name" value="Chromosome_initiator_DnaA_CS"/>
</dbReference>
<evidence type="ECO:0000256" key="5">
    <source>
        <dbReference type="ARBA" id="ARBA00022840"/>
    </source>
</evidence>
<protein>
    <recommendedName>
        <fullName evidence="8 9">Chromosomal replication initiator protein DnaA</fullName>
    </recommendedName>
</protein>
<keyword evidence="4 8" id="KW-0547">Nucleotide-binding</keyword>
<feature type="region of interest" description="Domain I, interacts with DnaA modulators" evidence="8">
    <location>
        <begin position="1"/>
        <end position="101"/>
    </location>
</feature>
<comment type="caution">
    <text evidence="14">The sequence shown here is derived from an EMBL/GenBank/DDBJ whole genome shotgun (WGS) entry which is preliminary data.</text>
</comment>
<evidence type="ECO:0000256" key="7">
    <source>
        <dbReference type="ARBA" id="ARBA00023125"/>
    </source>
</evidence>
<dbReference type="GO" id="GO:0008289">
    <property type="term" value="F:lipid binding"/>
    <property type="evidence" value="ECO:0007669"/>
    <property type="project" value="UniProtKB-KW"/>
</dbReference>
<comment type="subunit">
    <text evidence="8">Oligomerizes as a right-handed, spiral filament on DNA at oriC.</text>
</comment>
<evidence type="ECO:0000256" key="8">
    <source>
        <dbReference type="HAMAP-Rule" id="MF_00377"/>
    </source>
</evidence>
<keyword evidence="6 8" id="KW-0446">Lipid-binding</keyword>
<feature type="domain" description="AAA+ ATPase" evidence="12">
    <location>
        <begin position="141"/>
        <end position="275"/>
    </location>
</feature>
<gene>
    <name evidence="8 14" type="primary">dnaA</name>
    <name evidence="14" type="ORF">ENX07_06420</name>
</gene>
<comment type="similarity">
    <text evidence="1 8 11">Belongs to the DnaA family.</text>
</comment>
<dbReference type="PRINTS" id="PR00051">
    <property type="entry name" value="DNAA"/>
</dbReference>
<feature type="binding site" evidence="8">
    <location>
        <position position="155"/>
    </location>
    <ligand>
        <name>ATP</name>
        <dbReference type="ChEBI" id="CHEBI:30616"/>
    </ligand>
</feature>
<evidence type="ECO:0000259" key="12">
    <source>
        <dbReference type="SMART" id="SM00382"/>
    </source>
</evidence>
<keyword evidence="2 8" id="KW-0963">Cytoplasm</keyword>
<dbReference type="SMART" id="SM00382">
    <property type="entry name" value="AAA"/>
    <property type="match status" value="1"/>
</dbReference>
<dbReference type="InterPro" id="IPR038454">
    <property type="entry name" value="DnaA_N_sf"/>
</dbReference>
<dbReference type="GO" id="GO:0006270">
    <property type="term" value="P:DNA replication initiation"/>
    <property type="evidence" value="ECO:0007669"/>
    <property type="project" value="UniProtKB-UniRule"/>
</dbReference>
<dbReference type="InterPro" id="IPR020591">
    <property type="entry name" value="Chromosome_initiator_DnaA-like"/>
</dbReference>
<dbReference type="InterPro" id="IPR024633">
    <property type="entry name" value="DnaA_N_dom"/>
</dbReference>
<dbReference type="InterPro" id="IPR013159">
    <property type="entry name" value="DnaA_C"/>
</dbReference>
<dbReference type="SMART" id="SM00760">
    <property type="entry name" value="Bac_DnaA_C"/>
    <property type="match status" value="1"/>
</dbReference>
<dbReference type="InterPro" id="IPR013317">
    <property type="entry name" value="DnaA_dom"/>
</dbReference>
<name>A0A7C3UQ40_UNCW3</name>
<feature type="domain" description="Chromosomal replication initiator DnaA C-terminal" evidence="13">
    <location>
        <begin position="351"/>
        <end position="420"/>
    </location>
</feature>
<keyword evidence="5 8" id="KW-0067">ATP-binding</keyword>
<evidence type="ECO:0000256" key="3">
    <source>
        <dbReference type="ARBA" id="ARBA00022705"/>
    </source>
</evidence>
<feature type="region of interest" description="Domain IV, binds dsDNA" evidence="8">
    <location>
        <begin position="325"/>
        <end position="444"/>
    </location>
</feature>
<dbReference type="InterPro" id="IPR010921">
    <property type="entry name" value="Trp_repressor/repl_initiator"/>
</dbReference>
<comment type="function">
    <text evidence="8 10">Plays an essential role in the initiation and regulation of chromosomal replication. ATP-DnaA binds to the origin of replication (oriC) to initiate formation of the DNA replication initiation complex once per cell cycle. Binds the DnaA box (a 9 base pair repeat at the origin) and separates the double-stranded (ds)DNA. Forms a right-handed helical filament on oriC DNA; dsDNA binds to the exterior of the filament while single-stranded (ss)DNA is stabiized in the filament's interior. The ATP-DnaA-oriC complex binds and stabilizes one strand of the AT-rich DNA unwinding element (DUE), permitting loading of DNA polymerase. After initiation quickly degrades to an ADP-DnaA complex that is not apt for DNA replication. Binds acidic phospholipids.</text>
</comment>
<evidence type="ECO:0000256" key="10">
    <source>
        <dbReference type="RuleBase" id="RU000577"/>
    </source>
</evidence>
<keyword evidence="3 8" id="KW-0235">DNA replication</keyword>
<evidence type="ECO:0000256" key="6">
    <source>
        <dbReference type="ARBA" id="ARBA00023121"/>
    </source>
</evidence>
<keyword evidence="7 8" id="KW-0238">DNA-binding</keyword>
<dbReference type="CDD" id="cd06571">
    <property type="entry name" value="Bac_DnaA_C"/>
    <property type="match status" value="1"/>
</dbReference>
<evidence type="ECO:0000256" key="2">
    <source>
        <dbReference type="ARBA" id="ARBA00022490"/>
    </source>
</evidence>
<dbReference type="HAMAP" id="MF_00377">
    <property type="entry name" value="DnaA_bact"/>
    <property type="match status" value="1"/>
</dbReference>
<dbReference type="PANTHER" id="PTHR30050">
    <property type="entry name" value="CHROMOSOMAL REPLICATION INITIATOR PROTEIN DNAA"/>
    <property type="match status" value="1"/>
</dbReference>
<dbReference type="InterPro" id="IPR003593">
    <property type="entry name" value="AAA+_ATPase"/>
</dbReference>
<evidence type="ECO:0000313" key="14">
    <source>
        <dbReference type="EMBL" id="HGE99685.1"/>
    </source>
</evidence>
<comment type="subcellular location">
    <subcellularLocation>
        <location evidence="8">Cytoplasm</location>
    </subcellularLocation>
</comment>
<evidence type="ECO:0000259" key="13">
    <source>
        <dbReference type="SMART" id="SM00760"/>
    </source>
</evidence>
<organism evidence="14">
    <name type="scientific">candidate division WOR-3 bacterium</name>
    <dbReference type="NCBI Taxonomy" id="2052148"/>
    <lineage>
        <taxon>Bacteria</taxon>
        <taxon>Bacteria division WOR-3</taxon>
    </lineage>
</organism>
<dbReference type="EMBL" id="DTMQ01000040">
    <property type="protein sequence ID" value="HGE99685.1"/>
    <property type="molecule type" value="Genomic_DNA"/>
</dbReference>
<feature type="binding site" evidence="8">
    <location>
        <position position="154"/>
    </location>
    <ligand>
        <name>ATP</name>
        <dbReference type="ChEBI" id="CHEBI:30616"/>
    </ligand>
</feature>
<dbReference type="GO" id="GO:0003688">
    <property type="term" value="F:DNA replication origin binding"/>
    <property type="evidence" value="ECO:0007669"/>
    <property type="project" value="UniProtKB-UniRule"/>
</dbReference>
<dbReference type="Pfam" id="PF00308">
    <property type="entry name" value="Bac_DnaA"/>
    <property type="match status" value="1"/>
</dbReference>